<proteinExistence type="predicted"/>
<feature type="compositionally biased region" description="Low complexity" evidence="1">
    <location>
        <begin position="299"/>
        <end position="311"/>
    </location>
</feature>
<accession>A0A250WS47</accession>
<evidence type="ECO:0000313" key="3">
    <source>
        <dbReference type="Proteomes" id="UP000232323"/>
    </source>
</evidence>
<feature type="compositionally biased region" description="Polar residues" evidence="1">
    <location>
        <begin position="319"/>
        <end position="331"/>
    </location>
</feature>
<dbReference type="Proteomes" id="UP000232323">
    <property type="component" value="Unassembled WGS sequence"/>
</dbReference>
<dbReference type="EMBL" id="BEGY01000004">
    <property type="protein sequence ID" value="GAX73648.1"/>
    <property type="molecule type" value="Genomic_DNA"/>
</dbReference>
<comment type="caution">
    <text evidence="2">The sequence shown here is derived from an EMBL/GenBank/DDBJ whole genome shotgun (WGS) entry which is preliminary data.</text>
</comment>
<gene>
    <name evidence="2" type="ORF">CEUSTIGMA_g1099.t1</name>
</gene>
<evidence type="ECO:0000313" key="2">
    <source>
        <dbReference type="EMBL" id="GAX73648.1"/>
    </source>
</evidence>
<protein>
    <submittedName>
        <fullName evidence="2">Uncharacterized protein</fullName>
    </submittedName>
</protein>
<dbReference type="AlphaFoldDB" id="A0A250WS47"/>
<sequence length="665" mass="74039">MPRTLNYIQCRIGDCRHTFSGPRQFRYHCLTSIADPDKHFIESKNTTLRTSGKILSDAEQDAFSSSNLSTAPKSKPTIEIEQLVAAFPERGEAWVCAPCALFQIWHPLTPDFEEENKSIPSSSFAKHEGQLGASALNHLGSNWSKYIPHIQAKEAVKSNNLAPELAEQKRKRMQDAQKDLDDQALQQLREVKAALVGGLNSLSPLEQQAAATLVTMNNKGPKVQLGEQLGPSCSARQPIASGVFGAANSAYNYLMSPDVNYLADALIIDNKTLETGGHARPSSGRMEGGDSNEDNEEVQGPFQQLQQLQSKPPQPPISHTPSQGQQPSTTIIHDWRVCTSEKYMLRKLLSRLSLMGKLEPPELVTTSKFKIYANLKGDQFLESRVPKEVVFVYLLNFLHKTIATKSFSINDVDRDNARKAELSLGVTDFYQALEEVGEDLNRILKDGFEGLGAAPPFAWLKGLHVEDVHARMQTIQSEKIKFDKPKLLMDTATAAYTSGARQMQKTSDAFASKLTEIEEERKQLLEYKEKARLKVMAGLAAFYQSVDSIVRQSVTHKKGWHVGQHRDIFRGIETTGTSHDAPYQPAEVTLPCHNEIEVQDMELVQGQLQETYMKGLETVLTDHVRGFPLDEKDEKERSDLISKLSSITEADVPDRAGQGLCHSLQ</sequence>
<feature type="region of interest" description="Disordered" evidence="1">
    <location>
        <begin position="274"/>
        <end position="331"/>
    </location>
</feature>
<name>A0A250WS47_9CHLO</name>
<organism evidence="2 3">
    <name type="scientific">Chlamydomonas eustigma</name>
    <dbReference type="NCBI Taxonomy" id="1157962"/>
    <lineage>
        <taxon>Eukaryota</taxon>
        <taxon>Viridiplantae</taxon>
        <taxon>Chlorophyta</taxon>
        <taxon>core chlorophytes</taxon>
        <taxon>Chlorophyceae</taxon>
        <taxon>CS clade</taxon>
        <taxon>Chlamydomonadales</taxon>
        <taxon>Chlamydomonadaceae</taxon>
        <taxon>Chlamydomonas</taxon>
    </lineage>
</organism>
<keyword evidence="3" id="KW-1185">Reference proteome</keyword>
<evidence type="ECO:0000256" key="1">
    <source>
        <dbReference type="SAM" id="MobiDB-lite"/>
    </source>
</evidence>
<reference evidence="2 3" key="1">
    <citation type="submission" date="2017-08" db="EMBL/GenBank/DDBJ databases">
        <title>Acidophilic green algal genome provides insights into adaptation to an acidic environment.</title>
        <authorList>
            <person name="Hirooka S."/>
            <person name="Hirose Y."/>
            <person name="Kanesaki Y."/>
            <person name="Higuchi S."/>
            <person name="Fujiwara T."/>
            <person name="Onuma R."/>
            <person name="Era A."/>
            <person name="Ohbayashi R."/>
            <person name="Uzuka A."/>
            <person name="Nozaki H."/>
            <person name="Yoshikawa H."/>
            <person name="Miyagishima S.Y."/>
        </authorList>
    </citation>
    <scope>NUCLEOTIDE SEQUENCE [LARGE SCALE GENOMIC DNA]</scope>
    <source>
        <strain evidence="2 3">NIES-2499</strain>
    </source>
</reference>